<dbReference type="NCBIfam" id="TIGR01841">
    <property type="entry name" value="phasin"/>
    <property type="match status" value="1"/>
</dbReference>
<organism evidence="2 3">
    <name type="scientific">Paraburkholderia aromaticivorans</name>
    <dbReference type="NCBI Taxonomy" id="2026199"/>
    <lineage>
        <taxon>Bacteria</taxon>
        <taxon>Pseudomonadati</taxon>
        <taxon>Pseudomonadota</taxon>
        <taxon>Betaproteobacteria</taxon>
        <taxon>Burkholderiales</taxon>
        <taxon>Burkholderiaceae</taxon>
        <taxon>Paraburkholderia</taxon>
    </lineage>
</organism>
<feature type="domain" description="Phasin" evidence="1">
    <location>
        <begin position="12"/>
        <end position="106"/>
    </location>
</feature>
<dbReference type="InterPro" id="IPR010127">
    <property type="entry name" value="Phasin_subfam-1"/>
</dbReference>
<evidence type="ECO:0000313" key="2">
    <source>
        <dbReference type="EMBL" id="ASW02832.1"/>
    </source>
</evidence>
<evidence type="ECO:0000259" key="1">
    <source>
        <dbReference type="Pfam" id="PF09361"/>
    </source>
</evidence>
<sequence>MHDRIAEQFSSRQRDTAIDIAFDCNTEVLAGVEKVVELNIQTVKTSLSEQQALTEAALSADSLDDVVDLQSQQFPAAVKKTFAYWRHVEEIAAGTRIGLFNAMQAHFGNSLKTLGEMVDIACGNVQEQAGNSSLLVTTQPAFASAERVEIVDSSGRAVSSAGARRDLR</sequence>
<dbReference type="EMBL" id="CP022990">
    <property type="protein sequence ID" value="ASW02832.1"/>
    <property type="molecule type" value="Genomic_DNA"/>
</dbReference>
<protein>
    <submittedName>
        <fullName evidence="2">Phasin</fullName>
    </submittedName>
</protein>
<evidence type="ECO:0000313" key="3">
    <source>
        <dbReference type="Proteomes" id="UP000215158"/>
    </source>
</evidence>
<gene>
    <name evidence="2" type="ORF">CJU94_32895</name>
</gene>
<dbReference type="OrthoDB" id="9006995at2"/>
<dbReference type="Pfam" id="PF09361">
    <property type="entry name" value="Phasin_2"/>
    <property type="match status" value="1"/>
</dbReference>
<dbReference type="RefSeq" id="WP_095422689.1">
    <property type="nucleotide sequence ID" value="NZ_CP022990.1"/>
</dbReference>
<dbReference type="Proteomes" id="UP000215158">
    <property type="component" value="Chromosome 2"/>
</dbReference>
<proteinExistence type="predicted"/>
<accession>A0A248VWC5</accession>
<dbReference type="InterPro" id="IPR018968">
    <property type="entry name" value="Phasin"/>
</dbReference>
<reference evidence="2 3" key="1">
    <citation type="submission" date="2017-08" db="EMBL/GenBank/DDBJ databases">
        <title>Identification and genetic characteristics of simultaneous BTEX- and naphthalene-degrading Paraburkholderia sp. BN5 isolated from petroleum-contaminated soil.</title>
        <authorList>
            <person name="Lee Y."/>
            <person name="Jeon C.O."/>
        </authorList>
    </citation>
    <scope>NUCLEOTIDE SEQUENCE [LARGE SCALE GENOMIC DNA]</scope>
    <source>
        <strain evidence="2 3">BN5</strain>
    </source>
</reference>
<dbReference type="KEGG" id="parb:CJU94_32895"/>
<dbReference type="AlphaFoldDB" id="A0A248VWC5"/>
<name>A0A248VWC5_9BURK</name>
<keyword evidence="3" id="KW-1185">Reference proteome</keyword>